<reference evidence="1" key="1">
    <citation type="journal article" date="2014" name="Front. Microbiol.">
        <title>High frequency of phylogenetically diverse reductive dehalogenase-homologous genes in deep subseafloor sedimentary metagenomes.</title>
        <authorList>
            <person name="Kawai M."/>
            <person name="Futagami T."/>
            <person name="Toyoda A."/>
            <person name="Takaki Y."/>
            <person name="Nishi S."/>
            <person name="Hori S."/>
            <person name="Arai W."/>
            <person name="Tsubouchi T."/>
            <person name="Morono Y."/>
            <person name="Uchiyama I."/>
            <person name="Ito T."/>
            <person name="Fujiyama A."/>
            <person name="Inagaki F."/>
            <person name="Takami H."/>
        </authorList>
    </citation>
    <scope>NUCLEOTIDE SEQUENCE</scope>
    <source>
        <strain evidence="1">Expedition CK06-06</strain>
    </source>
</reference>
<evidence type="ECO:0000313" key="1">
    <source>
        <dbReference type="EMBL" id="GAG09861.1"/>
    </source>
</evidence>
<accession>X0WB22</accession>
<gene>
    <name evidence="1" type="ORF">S01H1_40917</name>
</gene>
<sequence>MNLLLLLILGTIWGASYLFIKVIVAEVPVLTLVAGRVT</sequence>
<dbReference type="EMBL" id="BARS01025932">
    <property type="protein sequence ID" value="GAG09861.1"/>
    <property type="molecule type" value="Genomic_DNA"/>
</dbReference>
<dbReference type="AlphaFoldDB" id="X0WB22"/>
<feature type="non-terminal residue" evidence="1">
    <location>
        <position position="38"/>
    </location>
</feature>
<name>X0WB22_9ZZZZ</name>
<organism evidence="1">
    <name type="scientific">marine sediment metagenome</name>
    <dbReference type="NCBI Taxonomy" id="412755"/>
    <lineage>
        <taxon>unclassified sequences</taxon>
        <taxon>metagenomes</taxon>
        <taxon>ecological metagenomes</taxon>
    </lineage>
</organism>
<protein>
    <recommendedName>
        <fullName evidence="2">EamA domain-containing protein</fullName>
    </recommendedName>
</protein>
<evidence type="ECO:0008006" key="2">
    <source>
        <dbReference type="Google" id="ProtNLM"/>
    </source>
</evidence>
<proteinExistence type="predicted"/>
<comment type="caution">
    <text evidence="1">The sequence shown here is derived from an EMBL/GenBank/DDBJ whole genome shotgun (WGS) entry which is preliminary data.</text>
</comment>